<reference evidence="2 3" key="1">
    <citation type="submission" date="2019-09" db="EMBL/GenBank/DDBJ databases">
        <title>Chitinophaga ginsengihumi sp. nov., isolated from soil of ginseng rhizosphere.</title>
        <authorList>
            <person name="Lee J."/>
        </authorList>
    </citation>
    <scope>NUCLEOTIDE SEQUENCE [LARGE SCALE GENOMIC DNA]</scope>
    <source>
        <strain evidence="2 3">BN140078</strain>
    </source>
</reference>
<dbReference type="Proteomes" id="UP000324611">
    <property type="component" value="Unassembled WGS sequence"/>
</dbReference>
<keyword evidence="1" id="KW-0732">Signal</keyword>
<dbReference type="Pfam" id="PF14391">
    <property type="entry name" value="DUF4421"/>
    <property type="match status" value="1"/>
</dbReference>
<name>A0A5B2VUH1_9BACT</name>
<feature type="chain" id="PRO_5022691796" evidence="1">
    <location>
        <begin position="28"/>
        <end position="361"/>
    </location>
</feature>
<keyword evidence="3" id="KW-1185">Reference proteome</keyword>
<evidence type="ECO:0000313" key="2">
    <source>
        <dbReference type="EMBL" id="KAA2241962.1"/>
    </source>
</evidence>
<evidence type="ECO:0000313" key="3">
    <source>
        <dbReference type="Proteomes" id="UP000324611"/>
    </source>
</evidence>
<reference evidence="2 3" key="2">
    <citation type="submission" date="2019-09" db="EMBL/GenBank/DDBJ databases">
        <authorList>
            <person name="Jin C."/>
        </authorList>
    </citation>
    <scope>NUCLEOTIDE SEQUENCE [LARGE SCALE GENOMIC DNA]</scope>
    <source>
        <strain evidence="2 3">BN140078</strain>
    </source>
</reference>
<dbReference type="AlphaFoldDB" id="A0A5B2VUH1"/>
<dbReference type="EMBL" id="VUOC01000003">
    <property type="protein sequence ID" value="KAA2241962.1"/>
    <property type="molecule type" value="Genomic_DNA"/>
</dbReference>
<evidence type="ECO:0000256" key="1">
    <source>
        <dbReference type="SAM" id="SignalP"/>
    </source>
</evidence>
<proteinExistence type="predicted"/>
<gene>
    <name evidence="2" type="ORF">F0L74_19075</name>
</gene>
<organism evidence="2 3">
    <name type="scientific">Chitinophaga agrisoli</name>
    <dbReference type="NCBI Taxonomy" id="2607653"/>
    <lineage>
        <taxon>Bacteria</taxon>
        <taxon>Pseudomonadati</taxon>
        <taxon>Bacteroidota</taxon>
        <taxon>Chitinophagia</taxon>
        <taxon>Chitinophagales</taxon>
        <taxon>Chitinophagaceae</taxon>
        <taxon>Chitinophaga</taxon>
    </lineage>
</organism>
<comment type="caution">
    <text evidence="2">The sequence shown here is derived from an EMBL/GenBank/DDBJ whole genome shotgun (WGS) entry which is preliminary data.</text>
</comment>
<dbReference type="InterPro" id="IPR025535">
    <property type="entry name" value="DUF4421"/>
</dbReference>
<accession>A0A5B2VUH1</accession>
<dbReference type="RefSeq" id="WP_149839468.1">
    <property type="nucleotide sequence ID" value="NZ_VUOC01000003.1"/>
</dbReference>
<sequence length="361" mass="41562">MQQPTCYTMRLWMIILVAILWIPAAVAAQEQTAPRKPFNWLRTTNDSAYIDDYTRDITFRLYGSRKYTTFDIVDTKRDKEILYRPNDNFNIGFGANYKFLGINIGFNLPFINKDDEVYGRTRYLDLQTHLYLRKLVVDFYWQYYRGYYIAASDNGLLSTAGINTEEGKPLMIRPDLHTRNYGLSMLYVFNDERFSYRAAYLQNDYQKKSAGSLILGGEIFSTKIDGDSSLIPTSLEEPDFFEGKRYDRSGIISVAATAGYAYTFVYKRHLFLTLSLSGGLGVNVTKLFMMDGSRSREGGWQLNNTVRASIGYNSNRYFAGIHYVNVVTRSETPVANTYQTFGTGNFRISLVRRFALKKSLF</sequence>
<feature type="signal peptide" evidence="1">
    <location>
        <begin position="1"/>
        <end position="27"/>
    </location>
</feature>
<protein>
    <submittedName>
        <fullName evidence="2">DUF4421 domain-containing protein</fullName>
    </submittedName>
</protein>